<feature type="transmembrane region" description="Helical" evidence="6">
    <location>
        <begin position="57"/>
        <end position="75"/>
    </location>
</feature>
<evidence type="ECO:0000256" key="3">
    <source>
        <dbReference type="ARBA" id="ARBA00022692"/>
    </source>
</evidence>
<feature type="transmembrane region" description="Helical" evidence="6">
    <location>
        <begin position="271"/>
        <end position="292"/>
    </location>
</feature>
<keyword evidence="5 6" id="KW-0472">Membrane</keyword>
<feature type="transmembrane region" description="Helical" evidence="6">
    <location>
        <begin position="402"/>
        <end position="420"/>
    </location>
</feature>
<feature type="transmembrane region" description="Helical" evidence="6">
    <location>
        <begin position="313"/>
        <end position="337"/>
    </location>
</feature>
<dbReference type="InterPro" id="IPR050833">
    <property type="entry name" value="Poly_Biosynth_Transport"/>
</dbReference>
<organism evidence="7 8">
    <name type="scientific">Paenibacillus alvei</name>
    <name type="common">Bacillus alvei</name>
    <dbReference type="NCBI Taxonomy" id="44250"/>
    <lineage>
        <taxon>Bacteria</taxon>
        <taxon>Bacillati</taxon>
        <taxon>Bacillota</taxon>
        <taxon>Bacilli</taxon>
        <taxon>Bacillales</taxon>
        <taxon>Paenibacillaceae</taxon>
        <taxon>Paenibacillus</taxon>
    </lineage>
</organism>
<accession>A0A383RI60</accession>
<keyword evidence="3 6" id="KW-0812">Transmembrane</keyword>
<dbReference type="RefSeq" id="WP_138187936.1">
    <property type="nucleotide sequence ID" value="NZ_LS992241.1"/>
</dbReference>
<feature type="transmembrane region" description="Helical" evidence="6">
    <location>
        <begin position="120"/>
        <end position="140"/>
    </location>
</feature>
<feature type="transmembrane region" description="Helical" evidence="6">
    <location>
        <begin position="349"/>
        <end position="370"/>
    </location>
</feature>
<protein>
    <submittedName>
        <fullName evidence="7">Polysaccharide biosynthesis protein</fullName>
    </submittedName>
</protein>
<dbReference type="Proteomes" id="UP000304148">
    <property type="component" value="Chromosome"/>
</dbReference>
<evidence type="ECO:0000313" key="7">
    <source>
        <dbReference type="EMBL" id="SYX85976.1"/>
    </source>
</evidence>
<keyword evidence="2" id="KW-1003">Cell membrane</keyword>
<proteinExistence type="predicted"/>
<keyword evidence="4 6" id="KW-1133">Transmembrane helix</keyword>
<name>A0A383RI60_PAEAL</name>
<gene>
    <name evidence="7" type="ORF">PBLR_14398</name>
</gene>
<dbReference type="EMBL" id="LS992241">
    <property type="protein sequence ID" value="SYX85976.1"/>
    <property type="molecule type" value="Genomic_DNA"/>
</dbReference>
<feature type="transmembrane region" description="Helical" evidence="6">
    <location>
        <begin position="20"/>
        <end position="45"/>
    </location>
</feature>
<dbReference type="GO" id="GO:0005886">
    <property type="term" value="C:plasma membrane"/>
    <property type="evidence" value="ECO:0007669"/>
    <property type="project" value="UniProtKB-SubCell"/>
</dbReference>
<feature type="transmembrane region" description="Helical" evidence="6">
    <location>
        <begin position="231"/>
        <end position="259"/>
    </location>
</feature>
<dbReference type="Pfam" id="PF13440">
    <property type="entry name" value="Polysacc_synt_3"/>
    <property type="match status" value="1"/>
</dbReference>
<evidence type="ECO:0000256" key="5">
    <source>
        <dbReference type="ARBA" id="ARBA00023136"/>
    </source>
</evidence>
<comment type="subcellular location">
    <subcellularLocation>
        <location evidence="1">Cell membrane</location>
        <topology evidence="1">Multi-pass membrane protein</topology>
    </subcellularLocation>
</comment>
<evidence type="ECO:0000256" key="6">
    <source>
        <dbReference type="SAM" id="Phobius"/>
    </source>
</evidence>
<evidence type="ECO:0000256" key="4">
    <source>
        <dbReference type="ARBA" id="ARBA00022989"/>
    </source>
</evidence>
<evidence type="ECO:0000313" key="8">
    <source>
        <dbReference type="Proteomes" id="UP000304148"/>
    </source>
</evidence>
<feature type="transmembrane region" description="Helical" evidence="6">
    <location>
        <begin position="87"/>
        <end position="114"/>
    </location>
</feature>
<sequence>MNIIHTAIKRWRVLTGQGSFVKNVIIMLSGTAAAQGIGIVLSPLLAHLYTPEQYGELAVYMSILAISVLFGSLGFERAIPMEEDEEHIPYIVTFCFLLLVLLTGVFLAAIILFAPMITDSFRIGVIVYLLPISFFGYGLYNTLNYWALRTRSYGPLARTKWVQGMGGILIQLAAPFVGLGRVGLVLGEVFGRVAGTGTLYTLFHKQFRPGQWARQANWSIMKKMASRYRKIALYVTGSGVFTSMTLQMLPLFMAGYYGLKEAGSIALVDKVLGGPILLLSMSISQVFYAESMKHARENPQMLEQLFRDTFRKLCRIGVVPILVIAVVGPPLFVWLFGTAWEPAAKYVPVYALLYGVNILFSPVSVILESLRLQHWNFWWTVTRFLSLALGLLIVVWLQLSPLAAAILQAVILGVFYLIIYRMSAIGIRKRKEEWMNSAATGGTDTTVNERGDRSEA</sequence>
<dbReference type="PANTHER" id="PTHR30250">
    <property type="entry name" value="PST FAMILY PREDICTED COLANIC ACID TRANSPORTER"/>
    <property type="match status" value="1"/>
</dbReference>
<reference evidence="8" key="1">
    <citation type="submission" date="2018-08" db="EMBL/GenBank/DDBJ databases">
        <authorList>
            <person name="Chevrot R."/>
        </authorList>
    </citation>
    <scope>NUCLEOTIDE SEQUENCE [LARGE SCALE GENOMIC DNA]</scope>
</reference>
<feature type="transmembrane region" description="Helical" evidence="6">
    <location>
        <begin position="377"/>
        <end position="396"/>
    </location>
</feature>
<dbReference type="AlphaFoldDB" id="A0A383RI60"/>
<evidence type="ECO:0000256" key="2">
    <source>
        <dbReference type="ARBA" id="ARBA00022475"/>
    </source>
</evidence>
<evidence type="ECO:0000256" key="1">
    <source>
        <dbReference type="ARBA" id="ARBA00004651"/>
    </source>
</evidence>
<dbReference type="PANTHER" id="PTHR30250:SF28">
    <property type="entry name" value="POLYSACCHARIDE BIOSYNTHESIS PROTEIN"/>
    <property type="match status" value="1"/>
</dbReference>